<sequence>MIAVIFEVEPAEGRKDTYMQIAAQLRPTLEAIDGFISVERFQSLTNPAKLLSLSFFRDEAAVMAWRNTEAHRLAQSAGRGGVFAGYRLRVAHVLRDYGLNERDQAPADSRAVHAPIAASASPAR</sequence>
<dbReference type="Gene3D" id="3.30.70.100">
    <property type="match status" value="1"/>
</dbReference>
<dbReference type="RefSeq" id="WP_043357309.1">
    <property type="nucleotide sequence ID" value="NZ_CP010537.1"/>
</dbReference>
<dbReference type="KEGG" id="cbw:RR42_s3362"/>
<name>A0A0C4YPG3_9BURK</name>
<dbReference type="Proteomes" id="UP000031843">
    <property type="component" value="Chromosome secondary"/>
</dbReference>
<gene>
    <name evidence="3" type="ORF">RR42_s3362</name>
</gene>
<dbReference type="Pfam" id="PF03992">
    <property type="entry name" value="ABM"/>
    <property type="match status" value="1"/>
</dbReference>
<protein>
    <submittedName>
        <fullName evidence="3">Antibiotic biosynthesis monooxygenase</fullName>
    </submittedName>
</protein>
<evidence type="ECO:0000313" key="4">
    <source>
        <dbReference type="Proteomes" id="UP000031843"/>
    </source>
</evidence>
<dbReference type="STRING" id="68895.RR42_s3362"/>
<feature type="region of interest" description="Disordered" evidence="1">
    <location>
        <begin position="104"/>
        <end position="124"/>
    </location>
</feature>
<feature type="domain" description="ABM" evidence="2">
    <location>
        <begin position="2"/>
        <end position="91"/>
    </location>
</feature>
<organism evidence="3 4">
    <name type="scientific">Cupriavidus basilensis</name>
    <dbReference type="NCBI Taxonomy" id="68895"/>
    <lineage>
        <taxon>Bacteria</taxon>
        <taxon>Pseudomonadati</taxon>
        <taxon>Pseudomonadota</taxon>
        <taxon>Betaproteobacteria</taxon>
        <taxon>Burkholderiales</taxon>
        <taxon>Burkholderiaceae</taxon>
        <taxon>Cupriavidus</taxon>
    </lineage>
</organism>
<dbReference type="AlphaFoldDB" id="A0A0C4YPG3"/>
<keyword evidence="3" id="KW-0503">Monooxygenase</keyword>
<dbReference type="EMBL" id="CP010537">
    <property type="protein sequence ID" value="AJG24938.1"/>
    <property type="molecule type" value="Genomic_DNA"/>
</dbReference>
<dbReference type="InterPro" id="IPR011008">
    <property type="entry name" value="Dimeric_a/b-barrel"/>
</dbReference>
<dbReference type="SUPFAM" id="SSF54909">
    <property type="entry name" value="Dimeric alpha+beta barrel"/>
    <property type="match status" value="1"/>
</dbReference>
<evidence type="ECO:0000313" key="3">
    <source>
        <dbReference type="EMBL" id="AJG24938.1"/>
    </source>
</evidence>
<dbReference type="PANTHER" id="PTHR37811:SF2">
    <property type="entry name" value="ABM DOMAIN-CONTAINING PROTEIN"/>
    <property type="match status" value="1"/>
</dbReference>
<reference evidence="3 4" key="1">
    <citation type="journal article" date="2015" name="Genome Announc.">
        <title>Complete Genome Sequence of Cupriavidus basilensis 4G11, Isolated from the Oak Ridge Field Research Center Site.</title>
        <authorList>
            <person name="Ray J."/>
            <person name="Waters R.J."/>
            <person name="Skerker J.M."/>
            <person name="Kuehl J.V."/>
            <person name="Price M.N."/>
            <person name="Huang J."/>
            <person name="Chakraborty R."/>
            <person name="Arkin A.P."/>
            <person name="Deutschbauer A."/>
        </authorList>
    </citation>
    <scope>NUCLEOTIDE SEQUENCE [LARGE SCALE GENOMIC DNA]</scope>
    <source>
        <strain evidence="3">4G11</strain>
    </source>
</reference>
<dbReference type="OrthoDB" id="9797060at2"/>
<keyword evidence="3" id="KW-0560">Oxidoreductase</keyword>
<evidence type="ECO:0000256" key="1">
    <source>
        <dbReference type="SAM" id="MobiDB-lite"/>
    </source>
</evidence>
<dbReference type="GO" id="GO:0004497">
    <property type="term" value="F:monooxygenase activity"/>
    <property type="evidence" value="ECO:0007669"/>
    <property type="project" value="UniProtKB-KW"/>
</dbReference>
<dbReference type="InterPro" id="IPR052936">
    <property type="entry name" value="Jasmonate_Hydroxylase-like"/>
</dbReference>
<dbReference type="PROSITE" id="PS51725">
    <property type="entry name" value="ABM"/>
    <property type="match status" value="1"/>
</dbReference>
<proteinExistence type="predicted"/>
<accession>A0A0C4YPG3</accession>
<dbReference type="InterPro" id="IPR007138">
    <property type="entry name" value="ABM_dom"/>
</dbReference>
<dbReference type="PANTHER" id="PTHR37811">
    <property type="entry name" value="BLL5343 PROTEIN"/>
    <property type="match status" value="1"/>
</dbReference>
<keyword evidence="4" id="KW-1185">Reference proteome</keyword>
<evidence type="ECO:0000259" key="2">
    <source>
        <dbReference type="PROSITE" id="PS51725"/>
    </source>
</evidence>